<proteinExistence type="inferred from homology"/>
<sequence>MVNTKGISYLKIQYVKDDKFEIRDHGSYTQDQKEVDFEVEYLEEYITAVTISWTLTSTEPQVMVIVLLTSYSRSEVLGIPWIAIASSTC</sequence>
<name>A0A565CVM7_9BRAS</name>
<dbReference type="InterPro" id="IPR036404">
    <property type="entry name" value="Jacalin-like_lectin_dom_sf"/>
</dbReference>
<dbReference type="Proteomes" id="UP000489600">
    <property type="component" value="Unassembled WGS sequence"/>
</dbReference>
<comment type="similarity">
    <text evidence="1">Belongs to the jacalin lectin family.</text>
</comment>
<gene>
    <name evidence="4" type="ORF">ANE_LOCUS28234</name>
</gene>
<keyword evidence="2" id="KW-0430">Lectin</keyword>
<dbReference type="AlphaFoldDB" id="A0A565CVM7"/>
<accession>A0A565CVM7</accession>
<dbReference type="Gene3D" id="2.100.10.30">
    <property type="entry name" value="Jacalin-like lectin domain"/>
    <property type="match status" value="1"/>
</dbReference>
<dbReference type="GO" id="GO:0030246">
    <property type="term" value="F:carbohydrate binding"/>
    <property type="evidence" value="ECO:0007669"/>
    <property type="project" value="UniProtKB-KW"/>
</dbReference>
<evidence type="ECO:0000256" key="2">
    <source>
        <dbReference type="ARBA" id="ARBA00022734"/>
    </source>
</evidence>
<dbReference type="PROSITE" id="PS51752">
    <property type="entry name" value="JACALIN_LECTIN"/>
    <property type="match status" value="1"/>
</dbReference>
<comment type="caution">
    <text evidence="4">The sequence shown here is derived from an EMBL/GenBank/DDBJ whole genome shotgun (WGS) entry which is preliminary data.</text>
</comment>
<evidence type="ECO:0000313" key="4">
    <source>
        <dbReference type="EMBL" id="VVB17790.1"/>
    </source>
</evidence>
<organism evidence="4 5">
    <name type="scientific">Arabis nemorensis</name>
    <dbReference type="NCBI Taxonomy" id="586526"/>
    <lineage>
        <taxon>Eukaryota</taxon>
        <taxon>Viridiplantae</taxon>
        <taxon>Streptophyta</taxon>
        <taxon>Embryophyta</taxon>
        <taxon>Tracheophyta</taxon>
        <taxon>Spermatophyta</taxon>
        <taxon>Magnoliopsida</taxon>
        <taxon>eudicotyledons</taxon>
        <taxon>Gunneridae</taxon>
        <taxon>Pentapetalae</taxon>
        <taxon>rosids</taxon>
        <taxon>malvids</taxon>
        <taxon>Brassicales</taxon>
        <taxon>Brassicaceae</taxon>
        <taxon>Arabideae</taxon>
        <taxon>Arabis</taxon>
    </lineage>
</organism>
<keyword evidence="5" id="KW-1185">Reference proteome</keyword>
<evidence type="ECO:0000259" key="3">
    <source>
        <dbReference type="PROSITE" id="PS51752"/>
    </source>
</evidence>
<evidence type="ECO:0000313" key="5">
    <source>
        <dbReference type="Proteomes" id="UP000489600"/>
    </source>
</evidence>
<evidence type="ECO:0000256" key="1">
    <source>
        <dbReference type="ARBA" id="ARBA00006568"/>
    </source>
</evidence>
<dbReference type="Pfam" id="PF01419">
    <property type="entry name" value="Jacalin"/>
    <property type="match status" value="1"/>
</dbReference>
<feature type="domain" description="Jacalin-type lectin" evidence="3">
    <location>
        <begin position="1"/>
        <end position="89"/>
    </location>
</feature>
<dbReference type="EMBL" id="CABITT030000008">
    <property type="protein sequence ID" value="VVB17790.1"/>
    <property type="molecule type" value="Genomic_DNA"/>
</dbReference>
<dbReference type="InterPro" id="IPR001229">
    <property type="entry name" value="Jacalin-like_lectin_dom"/>
</dbReference>
<protein>
    <recommendedName>
        <fullName evidence="3">Jacalin-type lectin domain-containing protein</fullName>
    </recommendedName>
</protein>
<reference evidence="4" key="1">
    <citation type="submission" date="2019-07" db="EMBL/GenBank/DDBJ databases">
        <authorList>
            <person name="Dittberner H."/>
        </authorList>
    </citation>
    <scope>NUCLEOTIDE SEQUENCE [LARGE SCALE GENOMIC DNA]</scope>
</reference>
<dbReference type="SUPFAM" id="SSF51101">
    <property type="entry name" value="Mannose-binding lectins"/>
    <property type="match status" value="1"/>
</dbReference>